<comment type="catalytic activity">
    <reaction evidence="24">
        <text>a 1-O-alkyl-sn-glycero-3-phosphocholine + H2O = a 1-O-alkyl-sn-glycerol + phosphocholine + H(+)</text>
        <dbReference type="Rhea" id="RHEA:36083"/>
        <dbReference type="ChEBI" id="CHEBI:15377"/>
        <dbReference type="ChEBI" id="CHEBI:15378"/>
        <dbReference type="ChEBI" id="CHEBI:15850"/>
        <dbReference type="ChEBI" id="CHEBI:30909"/>
        <dbReference type="ChEBI" id="CHEBI:295975"/>
    </reaction>
    <physiologicalReaction direction="left-to-right" evidence="24">
        <dbReference type="Rhea" id="RHEA:36084"/>
    </physiologicalReaction>
</comment>
<evidence type="ECO:0000256" key="22">
    <source>
        <dbReference type="ARBA" id="ARBA00047322"/>
    </source>
</evidence>
<sequence length="410" mass="46577">MSLRLLQLLIVHKVLSHKALAPNKEHCKMIVISLDGFGATDLDIPGLKIPNIRGLEKDGLSAEYLKPVFSTLTFPNHWSMVTGAYEDQHGILDNFMWDPVLKKSFSMREPGDEFFQEAETIFGTANRSGIRTFTLNWPASDREVQGYYPTYWSPYDESVPYKERIDRLIQAMEEDDEIRLGMTYFEEPDKSAHFKGGPKSQDVKNAIEELDGLMGYLRKELHRIKGDVNLVVLSDHGLVPASLKDKGIYIPDYLTMPGSTSLIERISAFGAVTHIWPKDPARDSDLILKNLSDAKHMTCSKKEDLRDSWHYKSHRRVSPVVCVSDSEWMTYDNKERLKRHIVGWHGYDNEDIGMRAIFFAAGPQIARAGKPVKAFEMVHIYALMAHVIGIPEKQWPKNSASVNAVIPSDE</sequence>
<evidence type="ECO:0000256" key="20">
    <source>
        <dbReference type="ARBA" id="ARBA00046203"/>
    </source>
</evidence>
<comment type="catalytic activity">
    <reaction evidence="31">
        <text>1-(5Z,8Z,11Z,14Z-eicosatetraenoyl)-sn-glycero-3-phosphocholine + H2O = 1-(5Z,8Z,11Z,14Z-eicosatetraenoyl)-sn-glycerol + phosphocholine + H(+)</text>
        <dbReference type="Rhea" id="RHEA:41003"/>
        <dbReference type="ChEBI" id="CHEBI:15377"/>
        <dbReference type="ChEBI" id="CHEBI:15378"/>
        <dbReference type="ChEBI" id="CHEBI:34071"/>
        <dbReference type="ChEBI" id="CHEBI:74344"/>
        <dbReference type="ChEBI" id="CHEBI:295975"/>
    </reaction>
    <physiologicalReaction direction="left-to-right" evidence="31">
        <dbReference type="Rhea" id="RHEA:41004"/>
    </physiologicalReaction>
</comment>
<dbReference type="OrthoDB" id="415411at2759"/>
<evidence type="ECO:0000256" key="21">
    <source>
        <dbReference type="ARBA" id="ARBA00047290"/>
    </source>
</evidence>
<evidence type="ECO:0000256" key="16">
    <source>
        <dbReference type="ARBA" id="ARBA00023180"/>
    </source>
</evidence>
<evidence type="ECO:0000256" key="3">
    <source>
        <dbReference type="ARBA" id="ARBA00010594"/>
    </source>
</evidence>
<evidence type="ECO:0000256" key="7">
    <source>
        <dbReference type="ARBA" id="ARBA00022622"/>
    </source>
</evidence>
<comment type="catalytic activity">
    <reaction evidence="21">
        <text>1-dodecanoyl-sn-glycero-3-phosphocholine + H2O = 1-dodecanoyl-sn-glycerol + phosphocholine + H(+)</text>
        <dbReference type="Rhea" id="RHEA:41127"/>
        <dbReference type="ChEBI" id="CHEBI:15377"/>
        <dbReference type="ChEBI" id="CHEBI:15378"/>
        <dbReference type="ChEBI" id="CHEBI:74966"/>
        <dbReference type="ChEBI" id="CHEBI:75529"/>
        <dbReference type="ChEBI" id="CHEBI:295975"/>
    </reaction>
    <physiologicalReaction direction="left-to-right" evidence="21">
        <dbReference type="Rhea" id="RHEA:41128"/>
    </physiologicalReaction>
</comment>
<keyword evidence="5" id="KW-1003">Cell membrane</keyword>
<organism evidence="33 34">
    <name type="scientific">Perkinsus chesapeaki</name>
    <name type="common">Clam parasite</name>
    <name type="synonym">Perkinsus andrewsi</name>
    <dbReference type="NCBI Taxonomy" id="330153"/>
    <lineage>
        <taxon>Eukaryota</taxon>
        <taxon>Sar</taxon>
        <taxon>Alveolata</taxon>
        <taxon>Perkinsozoa</taxon>
        <taxon>Perkinsea</taxon>
        <taxon>Perkinsida</taxon>
        <taxon>Perkinsidae</taxon>
        <taxon>Perkinsus</taxon>
    </lineage>
</organism>
<protein>
    <recommendedName>
        <fullName evidence="4">glycerophosphocholine cholinephosphodiesterase</fullName>
        <ecNumber evidence="4">3.1.4.38</ecNumber>
    </recommendedName>
    <alternativeName>
        <fullName evidence="19">Choline-specific glycerophosphodiester phosphodiesterase</fullName>
    </alternativeName>
    <alternativeName>
        <fullName evidence="18">Ectonucleotide pyrophosphatase/phosphodiesterase family member 6</fullName>
    </alternativeName>
</protein>
<comment type="function">
    <text evidence="20">Choline-specific glycerophosphodiesterase that hydrolyzes glycerophosphocholine (GPC) and lysophosphatidylcholine (LPC) and contributes to supplying choline to the cells. Has a preference for LPC with short (12:0 and 14:0) or polyunsaturated (18:2 and 20:4) fatty acids. In vitro, hydrolyzes only choline-containing lysophospholipids, such as sphingosylphosphorylcholine (SPC), platelet-activating factor (PAF) and lysoPAF, but not other lysophospholipids.</text>
</comment>
<keyword evidence="6" id="KW-0597">Phosphoprotein</keyword>
<dbReference type="PANTHER" id="PTHR10151:SF66">
    <property type="entry name" value="GLYCEROPHOSPHOCHOLINE CHOLINEPHOSPHODIESTERASE ENPP6"/>
    <property type="match status" value="1"/>
</dbReference>
<evidence type="ECO:0000256" key="19">
    <source>
        <dbReference type="ARBA" id="ARBA00032556"/>
    </source>
</evidence>
<evidence type="ECO:0000256" key="28">
    <source>
        <dbReference type="ARBA" id="ARBA00048234"/>
    </source>
</evidence>
<keyword evidence="10" id="KW-0378">Hydrolase</keyword>
<dbReference type="PANTHER" id="PTHR10151">
    <property type="entry name" value="ECTONUCLEOTIDE PYROPHOSPHATASE/PHOSPHODIESTERASE"/>
    <property type="match status" value="1"/>
</dbReference>
<evidence type="ECO:0000256" key="5">
    <source>
        <dbReference type="ARBA" id="ARBA00022475"/>
    </source>
</evidence>
<dbReference type="SUPFAM" id="SSF53649">
    <property type="entry name" value="Alkaline phosphatase-like"/>
    <property type="match status" value="1"/>
</dbReference>
<name>A0A7J6N293_PERCH</name>
<dbReference type="EC" id="3.1.4.38" evidence="4"/>
<evidence type="ECO:0000256" key="11">
    <source>
        <dbReference type="ARBA" id="ARBA00022833"/>
    </source>
</evidence>
<evidence type="ECO:0000256" key="9">
    <source>
        <dbReference type="ARBA" id="ARBA00022729"/>
    </source>
</evidence>
<dbReference type="Gene3D" id="3.30.1360.180">
    <property type="match status" value="1"/>
</dbReference>
<feature type="chain" id="PRO_5029815805" description="glycerophosphocholine cholinephosphodiesterase" evidence="32">
    <location>
        <begin position="17"/>
        <end position="410"/>
    </location>
</feature>
<keyword evidence="8" id="KW-0479">Metal-binding</keyword>
<evidence type="ECO:0000256" key="2">
    <source>
        <dbReference type="ARBA" id="ARBA00004609"/>
    </source>
</evidence>
<comment type="catalytic activity">
    <reaction evidence="26">
        <text>1-tetradecanoyl-sn-glycero-3-phosphocholine + H2O = 1-tetradecanoyl-sn-glycerol + phosphocholine + H(+)</text>
        <dbReference type="Rhea" id="RHEA:40999"/>
        <dbReference type="ChEBI" id="CHEBI:15377"/>
        <dbReference type="ChEBI" id="CHEBI:15378"/>
        <dbReference type="ChEBI" id="CHEBI:64489"/>
        <dbReference type="ChEBI" id="CHEBI:75536"/>
        <dbReference type="ChEBI" id="CHEBI:295975"/>
    </reaction>
    <physiologicalReaction direction="left-to-right" evidence="26">
        <dbReference type="Rhea" id="RHEA:41000"/>
    </physiologicalReaction>
</comment>
<evidence type="ECO:0000256" key="24">
    <source>
        <dbReference type="ARBA" id="ARBA00047494"/>
    </source>
</evidence>
<dbReference type="GO" id="GO:0005886">
    <property type="term" value="C:plasma membrane"/>
    <property type="evidence" value="ECO:0007669"/>
    <property type="project" value="UniProtKB-SubCell"/>
</dbReference>
<keyword evidence="7" id="KW-0336">GPI-anchor</keyword>
<evidence type="ECO:0000256" key="6">
    <source>
        <dbReference type="ARBA" id="ARBA00022553"/>
    </source>
</evidence>
<keyword evidence="12" id="KW-0442">Lipid degradation</keyword>
<evidence type="ECO:0000256" key="27">
    <source>
        <dbReference type="ARBA" id="ARBA00048209"/>
    </source>
</evidence>
<keyword evidence="34" id="KW-1185">Reference proteome</keyword>
<dbReference type="Pfam" id="PF01663">
    <property type="entry name" value="Phosphodiest"/>
    <property type="match status" value="1"/>
</dbReference>
<dbReference type="InterPro" id="IPR002591">
    <property type="entry name" value="Phosphodiest/P_Trfase"/>
</dbReference>
<evidence type="ECO:0000256" key="15">
    <source>
        <dbReference type="ARBA" id="ARBA00023157"/>
    </source>
</evidence>
<evidence type="ECO:0000256" key="25">
    <source>
        <dbReference type="ARBA" id="ARBA00047600"/>
    </source>
</evidence>
<evidence type="ECO:0000256" key="32">
    <source>
        <dbReference type="SAM" id="SignalP"/>
    </source>
</evidence>
<evidence type="ECO:0000313" key="33">
    <source>
        <dbReference type="EMBL" id="KAF4678019.1"/>
    </source>
</evidence>
<comment type="caution">
    <text evidence="33">The sequence shown here is derived from an EMBL/GenBank/DDBJ whole genome shotgun (WGS) entry which is preliminary data.</text>
</comment>
<comment type="similarity">
    <text evidence="3">Belongs to the nucleotide pyrophosphatase/phosphodiesterase family.</text>
</comment>
<dbReference type="GO" id="GO:0098552">
    <property type="term" value="C:side of membrane"/>
    <property type="evidence" value="ECO:0007669"/>
    <property type="project" value="UniProtKB-KW"/>
</dbReference>
<evidence type="ECO:0000256" key="13">
    <source>
        <dbReference type="ARBA" id="ARBA00023098"/>
    </source>
</evidence>
<comment type="catalytic activity">
    <reaction evidence="28">
        <text>sphing-4-enine-phosphocholine + H2O = sphing-4-enine + phosphocholine + H(+)</text>
        <dbReference type="Rhea" id="RHEA:41095"/>
        <dbReference type="ChEBI" id="CHEBI:15377"/>
        <dbReference type="ChEBI" id="CHEBI:15378"/>
        <dbReference type="ChEBI" id="CHEBI:57756"/>
        <dbReference type="ChEBI" id="CHEBI:58906"/>
        <dbReference type="ChEBI" id="CHEBI:295975"/>
    </reaction>
    <physiologicalReaction direction="left-to-right" evidence="28">
        <dbReference type="Rhea" id="RHEA:41096"/>
    </physiologicalReaction>
</comment>
<keyword evidence="15" id="KW-1015">Disulfide bond</keyword>
<dbReference type="GO" id="GO:0016042">
    <property type="term" value="P:lipid catabolic process"/>
    <property type="evidence" value="ECO:0007669"/>
    <property type="project" value="UniProtKB-KW"/>
</dbReference>
<comment type="catalytic activity">
    <reaction evidence="29">
        <text>sn-glycerol 3-phosphocholine + H2O = phosphocholine + glycerol + H(+)</text>
        <dbReference type="Rhea" id="RHEA:19545"/>
        <dbReference type="ChEBI" id="CHEBI:15377"/>
        <dbReference type="ChEBI" id="CHEBI:15378"/>
        <dbReference type="ChEBI" id="CHEBI:16870"/>
        <dbReference type="ChEBI" id="CHEBI:17754"/>
        <dbReference type="ChEBI" id="CHEBI:295975"/>
        <dbReference type="EC" id="3.1.4.38"/>
    </reaction>
    <physiologicalReaction direction="left-to-right" evidence="29">
        <dbReference type="Rhea" id="RHEA:19546"/>
    </physiologicalReaction>
</comment>
<comment type="catalytic activity">
    <reaction evidence="30">
        <text>1-(9Z,12Z)-octadecadienoyl-sn-glycero-3-phosphocholine + H2O = 1-(9Z,12Z-octadecadienoyl)-sn-glycerol + phosphocholine + H(+)</text>
        <dbReference type="Rhea" id="RHEA:41115"/>
        <dbReference type="ChEBI" id="CHEBI:15377"/>
        <dbReference type="ChEBI" id="CHEBI:15378"/>
        <dbReference type="ChEBI" id="CHEBI:28733"/>
        <dbReference type="ChEBI" id="CHEBI:75561"/>
        <dbReference type="ChEBI" id="CHEBI:295975"/>
    </reaction>
    <physiologicalReaction direction="left-to-right" evidence="30">
        <dbReference type="Rhea" id="RHEA:41116"/>
    </physiologicalReaction>
</comment>
<keyword evidence="9 32" id="KW-0732">Signal</keyword>
<evidence type="ECO:0000256" key="12">
    <source>
        <dbReference type="ARBA" id="ARBA00022963"/>
    </source>
</evidence>
<keyword evidence="17" id="KW-0449">Lipoprotein</keyword>
<dbReference type="Proteomes" id="UP000591131">
    <property type="component" value="Unassembled WGS sequence"/>
</dbReference>
<evidence type="ECO:0000256" key="23">
    <source>
        <dbReference type="ARBA" id="ARBA00047482"/>
    </source>
</evidence>
<dbReference type="InterPro" id="IPR017850">
    <property type="entry name" value="Alkaline_phosphatase_core_sf"/>
</dbReference>
<evidence type="ECO:0000256" key="30">
    <source>
        <dbReference type="ARBA" id="ARBA00049092"/>
    </source>
</evidence>
<gene>
    <name evidence="33" type="primary">ENPP4_2</name>
    <name evidence="33" type="ORF">FOL47_006968</name>
</gene>
<reference evidence="33 34" key="1">
    <citation type="submission" date="2020-04" db="EMBL/GenBank/DDBJ databases">
        <title>Perkinsus chesapeaki whole genome sequence.</title>
        <authorList>
            <person name="Bogema D.R."/>
        </authorList>
    </citation>
    <scope>NUCLEOTIDE SEQUENCE [LARGE SCALE GENOMIC DNA]</scope>
    <source>
        <strain evidence="33">ATCC PRA-425</strain>
    </source>
</reference>
<evidence type="ECO:0000313" key="34">
    <source>
        <dbReference type="Proteomes" id="UP000591131"/>
    </source>
</evidence>
<evidence type="ECO:0000256" key="29">
    <source>
        <dbReference type="ARBA" id="ARBA00048703"/>
    </source>
</evidence>
<comment type="subcellular location">
    <subcellularLocation>
        <location evidence="2">Cell membrane</location>
        <topology evidence="2">Lipid-anchor</topology>
        <topology evidence="2">GPI-anchor</topology>
    </subcellularLocation>
</comment>
<evidence type="ECO:0000256" key="10">
    <source>
        <dbReference type="ARBA" id="ARBA00022801"/>
    </source>
</evidence>
<comment type="catalytic activity">
    <reaction evidence="23">
        <text>glycero-2-phosphocholine + H2O = phosphocholine + glycerol + H(+)</text>
        <dbReference type="Rhea" id="RHEA:61684"/>
        <dbReference type="ChEBI" id="CHEBI:15377"/>
        <dbReference type="ChEBI" id="CHEBI:15378"/>
        <dbReference type="ChEBI" id="CHEBI:17754"/>
        <dbReference type="ChEBI" id="CHEBI:144950"/>
        <dbReference type="ChEBI" id="CHEBI:295975"/>
    </reaction>
    <physiologicalReaction direction="left-to-right" evidence="23">
        <dbReference type="Rhea" id="RHEA:61685"/>
    </physiologicalReaction>
</comment>
<evidence type="ECO:0000256" key="31">
    <source>
        <dbReference type="ARBA" id="ARBA00049320"/>
    </source>
</evidence>
<comment type="catalytic activity">
    <reaction evidence="25">
        <text>a 1-acyl-sn-glycero-3-phosphocholine + H2O = a 1-acyl-sn-glycerol + phosphocholine + H(+)</text>
        <dbReference type="Rhea" id="RHEA:44720"/>
        <dbReference type="ChEBI" id="CHEBI:15377"/>
        <dbReference type="ChEBI" id="CHEBI:15378"/>
        <dbReference type="ChEBI" id="CHEBI:58168"/>
        <dbReference type="ChEBI" id="CHEBI:64683"/>
        <dbReference type="ChEBI" id="CHEBI:295975"/>
    </reaction>
    <physiologicalReaction direction="left-to-right" evidence="25">
        <dbReference type="Rhea" id="RHEA:44721"/>
    </physiologicalReaction>
</comment>
<keyword evidence="16" id="KW-0325">Glycoprotein</keyword>
<comment type="cofactor">
    <cofactor evidence="1">
        <name>Zn(2+)</name>
        <dbReference type="ChEBI" id="CHEBI:29105"/>
    </cofactor>
</comment>
<keyword evidence="13" id="KW-0443">Lipid metabolism</keyword>
<evidence type="ECO:0000256" key="8">
    <source>
        <dbReference type="ARBA" id="ARBA00022723"/>
    </source>
</evidence>
<comment type="catalytic activity">
    <reaction evidence="27">
        <text>1-hexadecanoyl-sn-glycero-3-phosphocholine + H2O = 1-hexadecanoyl-sn-glycerol + phosphocholine + H(+)</text>
        <dbReference type="Rhea" id="RHEA:41119"/>
        <dbReference type="ChEBI" id="CHEBI:15377"/>
        <dbReference type="ChEBI" id="CHEBI:15378"/>
        <dbReference type="ChEBI" id="CHEBI:72998"/>
        <dbReference type="ChEBI" id="CHEBI:75542"/>
        <dbReference type="ChEBI" id="CHEBI:295975"/>
    </reaction>
    <physiologicalReaction direction="left-to-right" evidence="27">
        <dbReference type="Rhea" id="RHEA:41120"/>
    </physiologicalReaction>
</comment>
<evidence type="ECO:0000256" key="14">
    <source>
        <dbReference type="ARBA" id="ARBA00023136"/>
    </source>
</evidence>
<evidence type="ECO:0000256" key="18">
    <source>
        <dbReference type="ARBA" id="ARBA00031167"/>
    </source>
</evidence>
<keyword evidence="11" id="KW-0862">Zinc</keyword>
<comment type="catalytic activity">
    <reaction evidence="22">
        <text>1-(9Z-octadecenoyl)-sn-glycero-3-phosphocholine + H2O = 1-(9Z-octadecenoyl)-sn-glycerol + phosphocholine + H(+)</text>
        <dbReference type="Rhea" id="RHEA:41091"/>
        <dbReference type="ChEBI" id="CHEBI:15377"/>
        <dbReference type="ChEBI" id="CHEBI:15378"/>
        <dbReference type="ChEBI" id="CHEBI:28610"/>
        <dbReference type="ChEBI" id="CHEBI:75757"/>
        <dbReference type="ChEBI" id="CHEBI:295975"/>
    </reaction>
    <physiologicalReaction direction="left-to-right" evidence="22">
        <dbReference type="Rhea" id="RHEA:41092"/>
    </physiologicalReaction>
</comment>
<keyword evidence="14" id="KW-0472">Membrane</keyword>
<evidence type="ECO:0000256" key="1">
    <source>
        <dbReference type="ARBA" id="ARBA00001947"/>
    </source>
</evidence>
<dbReference type="EMBL" id="JAAPAO010000004">
    <property type="protein sequence ID" value="KAF4678019.1"/>
    <property type="molecule type" value="Genomic_DNA"/>
</dbReference>
<feature type="signal peptide" evidence="32">
    <location>
        <begin position="1"/>
        <end position="16"/>
    </location>
</feature>
<evidence type="ECO:0000256" key="26">
    <source>
        <dbReference type="ARBA" id="ARBA00047779"/>
    </source>
</evidence>
<dbReference type="GO" id="GO:0047390">
    <property type="term" value="F:glycerophosphocholine cholinephosphodiesterase activity"/>
    <property type="evidence" value="ECO:0007669"/>
    <property type="project" value="UniProtKB-EC"/>
</dbReference>
<dbReference type="AlphaFoldDB" id="A0A7J6N293"/>
<proteinExistence type="inferred from homology"/>
<dbReference type="Gene3D" id="3.40.720.10">
    <property type="entry name" value="Alkaline Phosphatase, subunit A"/>
    <property type="match status" value="1"/>
</dbReference>
<dbReference type="CDD" id="cd16018">
    <property type="entry name" value="Enpp"/>
    <property type="match status" value="1"/>
</dbReference>
<evidence type="ECO:0000256" key="17">
    <source>
        <dbReference type="ARBA" id="ARBA00023288"/>
    </source>
</evidence>
<accession>A0A7J6N293</accession>
<dbReference type="GO" id="GO:0046872">
    <property type="term" value="F:metal ion binding"/>
    <property type="evidence" value="ECO:0007669"/>
    <property type="project" value="UniProtKB-KW"/>
</dbReference>
<evidence type="ECO:0000256" key="4">
    <source>
        <dbReference type="ARBA" id="ARBA00012318"/>
    </source>
</evidence>